<proteinExistence type="inferred from homology"/>
<dbReference type="Proteomes" id="UP001225611">
    <property type="component" value="Chromosome 2"/>
</dbReference>
<evidence type="ECO:0000256" key="4">
    <source>
        <dbReference type="SAM" id="SignalP"/>
    </source>
</evidence>
<keyword evidence="1" id="KW-0346">Stress response</keyword>
<gene>
    <name evidence="6" type="ORF">KZ699_14380</name>
</gene>
<evidence type="ECO:0000259" key="5">
    <source>
        <dbReference type="Pfam" id="PF01965"/>
    </source>
</evidence>
<keyword evidence="7" id="KW-1185">Reference proteome</keyword>
<evidence type="ECO:0000313" key="7">
    <source>
        <dbReference type="Proteomes" id="UP001225611"/>
    </source>
</evidence>
<protein>
    <submittedName>
        <fullName evidence="6">Type 1 glutamine amidotransferase domain-containing protein</fullName>
    </submittedName>
</protein>
<accession>A0ABY8RQ19</accession>
<reference evidence="6 7" key="1">
    <citation type="journal article" date="2023" name="Syst. Appl. Microbiol.">
        <title>Agrobacterium cucumeris sp. nov. isolated from crazy roots on cucumber (Cucumis sativus).</title>
        <authorList>
            <person name="Warabieda M."/>
            <person name="Kuzmanovic N."/>
            <person name="Trzcinski P."/>
            <person name="Pulawska J."/>
        </authorList>
    </citation>
    <scope>NUCLEOTIDE SEQUENCE [LARGE SCALE GENOMIC DNA]</scope>
    <source>
        <strain evidence="6 7">O132</strain>
    </source>
</reference>
<dbReference type="PANTHER" id="PTHR48094">
    <property type="entry name" value="PROTEIN/NUCLEIC ACID DEGLYCASE DJ-1-RELATED"/>
    <property type="match status" value="1"/>
</dbReference>
<dbReference type="PANTHER" id="PTHR48094:SF11">
    <property type="entry name" value="GLUTATHIONE-INDEPENDENT GLYOXALASE HSP31-RELATED"/>
    <property type="match status" value="1"/>
</dbReference>
<evidence type="ECO:0000256" key="1">
    <source>
        <dbReference type="ARBA" id="ARBA00023016"/>
    </source>
</evidence>
<dbReference type="InterPro" id="IPR002818">
    <property type="entry name" value="DJ-1/PfpI"/>
</dbReference>
<sequence length="259" mass="27885">MDMSLFNHVAGICVAIATLVALPASSFAQTAETAKKKILIVVSSLDKKTPELVGGYWFPELTHPVEVFDEAGIDFDIASPKGGLSPFDGFDLKDPATLAFWTNPDHRNKIANSIKLSEVDASQYAAVQLVGGHGPMWDFVNDTDLQDIIRKIYEGNGIVSAVCHGPAGLLNVKLSNGESLIRGRQLTSFTAEEEASRHYDKIVPFELEGALKNAGAIFEEAPIFENKVVVDGRLITGQNPASAKAFGEAIVKALETKTQ</sequence>
<keyword evidence="2" id="KW-0456">Lyase</keyword>
<dbReference type="Gene3D" id="3.40.50.880">
    <property type="match status" value="1"/>
</dbReference>
<dbReference type="EMBL" id="CP080388">
    <property type="protein sequence ID" value="WHO09725.1"/>
    <property type="molecule type" value="Genomic_DNA"/>
</dbReference>
<dbReference type="CDD" id="cd03141">
    <property type="entry name" value="GATase1_Hsp31_like"/>
    <property type="match status" value="1"/>
</dbReference>
<dbReference type="InterPro" id="IPR050325">
    <property type="entry name" value="Prot/Nucl_acid_deglycase"/>
</dbReference>
<name>A0ABY8RQ19_9HYPH</name>
<comment type="similarity">
    <text evidence="3">Belongs to the peptidase C56 family. HSP31-like subfamily.</text>
</comment>
<dbReference type="InterPro" id="IPR029062">
    <property type="entry name" value="Class_I_gatase-like"/>
</dbReference>
<dbReference type="SUPFAM" id="SSF52317">
    <property type="entry name" value="Class I glutamine amidotransferase-like"/>
    <property type="match status" value="1"/>
</dbReference>
<evidence type="ECO:0000256" key="2">
    <source>
        <dbReference type="ARBA" id="ARBA00023239"/>
    </source>
</evidence>
<organism evidence="6 7">
    <name type="scientific">Agrobacterium cucumeris</name>
    <dbReference type="NCBI Taxonomy" id="2862866"/>
    <lineage>
        <taxon>Bacteria</taxon>
        <taxon>Pseudomonadati</taxon>
        <taxon>Pseudomonadota</taxon>
        <taxon>Alphaproteobacteria</taxon>
        <taxon>Hyphomicrobiales</taxon>
        <taxon>Rhizobiaceae</taxon>
        <taxon>Rhizobium/Agrobacterium group</taxon>
        <taxon>Agrobacterium</taxon>
    </lineage>
</organism>
<dbReference type="Pfam" id="PF01965">
    <property type="entry name" value="DJ-1_PfpI"/>
    <property type="match status" value="1"/>
</dbReference>
<keyword evidence="4" id="KW-0732">Signal</keyword>
<feature type="signal peptide" evidence="4">
    <location>
        <begin position="1"/>
        <end position="30"/>
    </location>
</feature>
<evidence type="ECO:0000256" key="3">
    <source>
        <dbReference type="ARBA" id="ARBA00038493"/>
    </source>
</evidence>
<dbReference type="RefSeq" id="WP_205125327.1">
    <property type="nucleotide sequence ID" value="NZ_CP080388.1"/>
</dbReference>
<evidence type="ECO:0000313" key="6">
    <source>
        <dbReference type="EMBL" id="WHO09725.1"/>
    </source>
</evidence>
<feature type="domain" description="DJ-1/PfpI" evidence="5">
    <location>
        <begin position="60"/>
        <end position="252"/>
    </location>
</feature>
<keyword evidence="6" id="KW-0315">Glutamine amidotransferase</keyword>
<feature type="chain" id="PRO_5046683943" evidence="4">
    <location>
        <begin position="31"/>
        <end position="259"/>
    </location>
</feature>